<evidence type="ECO:0000256" key="1">
    <source>
        <dbReference type="SAM" id="MobiDB-lite"/>
    </source>
</evidence>
<dbReference type="InterPro" id="IPR026680">
    <property type="entry name" value="CCDC137"/>
</dbReference>
<feature type="compositionally biased region" description="Basic and acidic residues" evidence="1">
    <location>
        <begin position="174"/>
        <end position="202"/>
    </location>
</feature>
<feature type="region of interest" description="Disordered" evidence="1">
    <location>
        <begin position="61"/>
        <end position="96"/>
    </location>
</feature>
<protein>
    <submittedName>
        <fullName evidence="2">Putative m-type 9 protein</fullName>
    </submittedName>
</protein>
<reference evidence="2" key="1">
    <citation type="submission" date="2017-01" db="EMBL/GenBank/DDBJ databases">
        <title>A deep insight into the sialotranscriptome of adult male and female Cluex tarsalis mosquitoes.</title>
        <authorList>
            <person name="Ribeiro J.M."/>
            <person name="Moreira F."/>
            <person name="Bernard K.A."/>
            <person name="Calvo E."/>
        </authorList>
    </citation>
    <scope>NUCLEOTIDE SEQUENCE</scope>
    <source>
        <strain evidence="2">Kern County</strain>
        <tissue evidence="2">Salivary glands</tissue>
    </source>
</reference>
<dbReference type="AlphaFoldDB" id="A0A1Q3EYN8"/>
<evidence type="ECO:0000313" key="2">
    <source>
        <dbReference type="EMBL" id="JAV20348.1"/>
    </source>
</evidence>
<dbReference type="EMBL" id="GFDL01014697">
    <property type="protein sequence ID" value="JAV20348.1"/>
    <property type="molecule type" value="Transcribed_RNA"/>
</dbReference>
<name>A0A1Q3EYN8_CULTA</name>
<sequence length="321" mass="37032">MAVFGPGKPRKIPVPKRHGVRDPLKRKAELEAAIKDKINNPPKERDVQEVSNRFKRFVKLKEQANNPAAAAAQKRKQQQKRKRDSKRSALQVGDSVVHQLPKEPEVAFLERVTKVQQDRVLEAKFSTKYNVEVERDDSTGAIKLKKKKSHEIDELLKKKAEEAKGGFKRKKKPAREVQKKLTLSEKKALKKQKLAEKQRKEEDKLLEEFQLDKVEFGEVVHGPPTLNTKPRHADKLDGAPRPGKKRLLLHTMLEQSKEEDEQDEEQPRKKKTKKGAAAEKKVDLKGKRKNLPVATRMKLDREQQSVIDMYRQIKKQGRKAE</sequence>
<feature type="compositionally biased region" description="Basic and acidic residues" evidence="1">
    <location>
        <begin position="276"/>
        <end position="285"/>
    </location>
</feature>
<organism evidence="2">
    <name type="scientific">Culex tarsalis</name>
    <name type="common">Encephalitis mosquito</name>
    <dbReference type="NCBI Taxonomy" id="7177"/>
    <lineage>
        <taxon>Eukaryota</taxon>
        <taxon>Metazoa</taxon>
        <taxon>Ecdysozoa</taxon>
        <taxon>Arthropoda</taxon>
        <taxon>Hexapoda</taxon>
        <taxon>Insecta</taxon>
        <taxon>Pterygota</taxon>
        <taxon>Neoptera</taxon>
        <taxon>Endopterygota</taxon>
        <taxon>Diptera</taxon>
        <taxon>Nematocera</taxon>
        <taxon>Culicoidea</taxon>
        <taxon>Culicidae</taxon>
        <taxon>Culicinae</taxon>
        <taxon>Culicini</taxon>
        <taxon>Culex</taxon>
        <taxon>Culex</taxon>
    </lineage>
</organism>
<feature type="compositionally biased region" description="Basic residues" evidence="1">
    <location>
        <begin position="8"/>
        <end position="19"/>
    </location>
</feature>
<accession>A0A1Q3EYN8</accession>
<dbReference type="GO" id="GO:0005634">
    <property type="term" value="C:nucleus"/>
    <property type="evidence" value="ECO:0007669"/>
    <property type="project" value="TreeGrafter"/>
</dbReference>
<dbReference type="PANTHER" id="PTHR21838:SF2">
    <property type="entry name" value="COILED-COIL DOMAIN-CONTAINING PROTEIN 137"/>
    <property type="match status" value="1"/>
</dbReference>
<feature type="region of interest" description="Disordered" evidence="1">
    <location>
        <begin position="160"/>
        <end position="202"/>
    </location>
</feature>
<dbReference type="PANTHER" id="PTHR21838">
    <property type="entry name" value="COILED-COIL DOMAIN-CONTAINING PROTEIN 137"/>
    <property type="match status" value="1"/>
</dbReference>
<feature type="compositionally biased region" description="Basic residues" evidence="1">
    <location>
        <begin position="73"/>
        <end position="85"/>
    </location>
</feature>
<feature type="region of interest" description="Disordered" evidence="1">
    <location>
        <begin position="217"/>
        <end position="303"/>
    </location>
</feature>
<proteinExistence type="predicted"/>
<feature type="region of interest" description="Disordered" evidence="1">
    <location>
        <begin position="1"/>
        <end position="25"/>
    </location>
</feature>